<feature type="domain" description="FAM65 N-terminal" evidence="3">
    <location>
        <begin position="3"/>
        <end position="270"/>
    </location>
</feature>
<evidence type="ECO:0000313" key="5">
    <source>
        <dbReference type="Proteomes" id="UP000822369"/>
    </source>
</evidence>
<dbReference type="PANTHER" id="PTHR15829">
    <property type="entry name" value="PROTEIN KINASE PKN/PRK1, EFFECTOR"/>
    <property type="match status" value="1"/>
</dbReference>
<dbReference type="Pfam" id="PF15903">
    <property type="entry name" value="PL48"/>
    <property type="match status" value="1"/>
</dbReference>
<comment type="similarity">
    <text evidence="1">Belongs to the RIPOR family.</text>
</comment>
<dbReference type="InterPro" id="IPR016024">
    <property type="entry name" value="ARM-type_fold"/>
</dbReference>
<dbReference type="EMBL" id="JAAVVJ010000010">
    <property type="protein sequence ID" value="KAF7213679.1"/>
    <property type="molecule type" value="Genomic_DNA"/>
</dbReference>
<feature type="compositionally biased region" description="Acidic residues" evidence="2">
    <location>
        <begin position="299"/>
        <end position="309"/>
    </location>
</feature>
<protein>
    <submittedName>
        <fullName evidence="4">Protein FAM65A-like</fullName>
    </submittedName>
</protein>
<dbReference type="Gene3D" id="1.25.10.10">
    <property type="entry name" value="Leucine-rich Repeat Variant"/>
    <property type="match status" value="1"/>
</dbReference>
<evidence type="ECO:0000259" key="3">
    <source>
        <dbReference type="Pfam" id="PF15903"/>
    </source>
</evidence>
<dbReference type="InterPro" id="IPR026136">
    <property type="entry name" value="RIPOR3"/>
</dbReference>
<name>A0A9D2Y6H0_NOTFU</name>
<dbReference type="SUPFAM" id="SSF48371">
    <property type="entry name" value="ARM repeat"/>
    <property type="match status" value="1"/>
</dbReference>
<dbReference type="PANTHER" id="PTHR15829:SF1">
    <property type="entry name" value="RHO FAMILY-INTERACTING CELL POLARIZATION REGULATOR 1"/>
    <property type="match status" value="1"/>
</dbReference>
<reference evidence="4" key="1">
    <citation type="submission" date="2020-03" db="EMBL/GenBank/DDBJ databases">
        <title>Intra-Species Differences in Population Size shape Life History and Genome Evolution.</title>
        <authorList>
            <person name="Willemsen D."/>
            <person name="Cui R."/>
            <person name="Valenzano D.R."/>
        </authorList>
    </citation>
    <scope>NUCLEOTIDE SEQUENCE</scope>
    <source>
        <strain evidence="4">GRZ</strain>
        <tissue evidence="4">Whole</tissue>
    </source>
</reference>
<evidence type="ECO:0000313" key="4">
    <source>
        <dbReference type="EMBL" id="KAF7213679.1"/>
    </source>
</evidence>
<organism evidence="4 5">
    <name type="scientific">Nothobranchius furzeri</name>
    <name type="common">Turquoise killifish</name>
    <dbReference type="NCBI Taxonomy" id="105023"/>
    <lineage>
        <taxon>Eukaryota</taxon>
        <taxon>Metazoa</taxon>
        <taxon>Chordata</taxon>
        <taxon>Craniata</taxon>
        <taxon>Vertebrata</taxon>
        <taxon>Euteleostomi</taxon>
        <taxon>Actinopterygii</taxon>
        <taxon>Neopterygii</taxon>
        <taxon>Teleostei</taxon>
        <taxon>Neoteleostei</taxon>
        <taxon>Acanthomorphata</taxon>
        <taxon>Ovalentaria</taxon>
        <taxon>Atherinomorphae</taxon>
        <taxon>Cyprinodontiformes</taxon>
        <taxon>Nothobranchiidae</taxon>
        <taxon>Nothobranchius</taxon>
    </lineage>
</organism>
<feature type="region of interest" description="Disordered" evidence="2">
    <location>
        <begin position="282"/>
        <end position="355"/>
    </location>
</feature>
<dbReference type="Proteomes" id="UP000822369">
    <property type="component" value="Chromosome 10"/>
</dbReference>
<comment type="caution">
    <text evidence="4">The sequence shown here is derived from an EMBL/GenBank/DDBJ whole genome shotgun (WGS) entry which is preliminary data.</text>
</comment>
<gene>
    <name evidence="4" type="ORF">G4P62_008111</name>
</gene>
<dbReference type="OMA" id="FIQATHE"/>
<evidence type="ECO:0000256" key="1">
    <source>
        <dbReference type="ARBA" id="ARBA00005744"/>
    </source>
</evidence>
<accession>A0A9D2Y6H0</accession>
<dbReference type="InterPro" id="IPR031780">
    <property type="entry name" value="FAM65_N"/>
</dbReference>
<dbReference type="KEGG" id="nfu:107382701"/>
<sequence>MPSRSAVAPKVPQPERVDQVYEALKKGLESYLHVHRTDLDNLNREIQESKRNSRLGFLYEFDQQVKVIENNIRSLEVHLNKVKGIYEGYCQQRRLRDEATKLMKENKSASGGKETKERFVKANKDYKEYSERMCALENTLQSQLGQFNIKMKGLAGFARLCAGDQYEILMKYGRQRWKLHGSIEANNNQVWDNGKVAVFPFIGEFLCVKVTELKSLAHHVVVGNIVCETKDLFAPLPQKVAVDVNDPGTIKMVLEVTWYPVPKDSSGSFTDVENSQISTLALSSSPTLPQNENHSLDTPIDDDLYEVPDLDLPPPLPEKKRHRPQKESVYEQADPPVGAAGYAFNPPSEYGESGLVDSDLEDTLEILISALEEYKQFCDLQKLEHELRLLQSSLKGCSHRQSRSMDSADSSVERALSSFDFLGASDGVNNRTSCTRPTNGRPHLTTGCTTLDCCLLVHLNNCGAQLMHLGVSGPLRCKETYAIDKLLREARVLKTICLITEDDPRRPRQPTEVIPELAQCHGAESLWKQCVGHDSVYAVSADSFLTTLSTVYSSVLSERTNPVVLCLAERILEQRLSQQDDTDGLMMTIFQLWNYLGSNGISDMETHLIEVAEEVWLLQNLSSGDEDVVLSVLHSPTECSLKREGVQAVANLLDDPRVKVSAAASSVLRILAAEPRQRDQVLVHCMEMLEDDNVEVRVCGCKALGYLMATESIDQLVYLCQMDKQEVQQAATETLLKLGEEGVMALRDTEMSQEQSADALPEDYWRV</sequence>
<dbReference type="AlphaFoldDB" id="A0A9D2Y6H0"/>
<dbReference type="OrthoDB" id="9999654at2759"/>
<dbReference type="InterPro" id="IPR011989">
    <property type="entry name" value="ARM-like"/>
</dbReference>
<evidence type="ECO:0000256" key="2">
    <source>
        <dbReference type="SAM" id="MobiDB-lite"/>
    </source>
</evidence>
<proteinExistence type="inferred from homology"/>